<evidence type="ECO:0000256" key="1">
    <source>
        <dbReference type="SAM" id="Phobius"/>
    </source>
</evidence>
<comment type="caution">
    <text evidence="2">The sequence shown here is derived from an EMBL/GenBank/DDBJ whole genome shotgun (WGS) entry which is preliminary data.</text>
</comment>
<proteinExistence type="predicted"/>
<dbReference type="InterPro" id="IPR007383">
    <property type="entry name" value="DUF445"/>
</dbReference>
<feature type="transmembrane region" description="Helical" evidence="1">
    <location>
        <begin position="37"/>
        <end position="59"/>
    </location>
</feature>
<accession>A0ABW1V1F1</accession>
<evidence type="ECO:0000313" key="3">
    <source>
        <dbReference type="Proteomes" id="UP001596233"/>
    </source>
</evidence>
<keyword evidence="3" id="KW-1185">Reference proteome</keyword>
<feature type="transmembrane region" description="Helical" evidence="1">
    <location>
        <begin position="406"/>
        <end position="427"/>
    </location>
</feature>
<sequence>MTMRQRANISLAALALLFAIALMLQWQLDHPWWTKALIFIAEAGMVGALADWFAVSALFRHPLGLRWIPHTAIVPKNRDKLVEGIVYMVEEQLLNKEMIEEQLAKVNFTELLITWGEKKWSLKLAEELIAKLLPVVLRNVRTETASLEIEQRLMMAAGQAKLAPLASKGLRAMMAKGYDQQLIDLLIDAAQKRVLQSDVKPAIKRLLESEKDKMLGEGGGSWLTKALFSFAQAADAVNFDDAADVIYRDLLLLLAQLKDHDHELRLLLRDQLGELAALLEQEHIEAALERWKSQLLEELTIAPFLQQVMQSLLEQLKPSDQAAGDVSQLQKWLARLLHQYWLWFKSDELSKALVEEKLKRFMHHLIEKEHVVIGQIVRSTLDTFSEERLVEFIESKVDVDLQRIRVNGALIGAVIGALLYGLLHGVYQPLLDMLR</sequence>
<keyword evidence="1" id="KW-1133">Transmembrane helix</keyword>
<evidence type="ECO:0000313" key="2">
    <source>
        <dbReference type="EMBL" id="MFC6331493.1"/>
    </source>
</evidence>
<name>A0ABW1V1F1_9BACL</name>
<organism evidence="2 3">
    <name type="scientific">Paenibacillus septentrionalis</name>
    <dbReference type="NCBI Taxonomy" id="429342"/>
    <lineage>
        <taxon>Bacteria</taxon>
        <taxon>Bacillati</taxon>
        <taxon>Bacillota</taxon>
        <taxon>Bacilli</taxon>
        <taxon>Bacillales</taxon>
        <taxon>Paenibacillaceae</taxon>
        <taxon>Paenibacillus</taxon>
    </lineage>
</organism>
<gene>
    <name evidence="2" type="ORF">ACFP56_02585</name>
</gene>
<protein>
    <submittedName>
        <fullName evidence="2">DUF445 domain-containing protein</fullName>
    </submittedName>
</protein>
<dbReference type="PANTHER" id="PTHR38442:SF1">
    <property type="entry name" value="INNER MEMBRANE PROTEIN"/>
    <property type="match status" value="1"/>
</dbReference>
<dbReference type="Pfam" id="PF04286">
    <property type="entry name" value="DUF445"/>
    <property type="match status" value="1"/>
</dbReference>
<dbReference type="PANTHER" id="PTHR38442">
    <property type="entry name" value="INNER MEMBRANE PROTEIN-RELATED"/>
    <property type="match status" value="1"/>
</dbReference>
<dbReference type="RefSeq" id="WP_379230800.1">
    <property type="nucleotide sequence ID" value="NZ_JBHSTE010000001.1"/>
</dbReference>
<keyword evidence="1" id="KW-0812">Transmembrane</keyword>
<dbReference type="EMBL" id="JBHSTE010000001">
    <property type="protein sequence ID" value="MFC6331493.1"/>
    <property type="molecule type" value="Genomic_DNA"/>
</dbReference>
<dbReference type="Proteomes" id="UP001596233">
    <property type="component" value="Unassembled WGS sequence"/>
</dbReference>
<reference evidence="3" key="1">
    <citation type="journal article" date="2019" name="Int. J. Syst. Evol. Microbiol.">
        <title>The Global Catalogue of Microorganisms (GCM) 10K type strain sequencing project: providing services to taxonomists for standard genome sequencing and annotation.</title>
        <authorList>
            <consortium name="The Broad Institute Genomics Platform"/>
            <consortium name="The Broad Institute Genome Sequencing Center for Infectious Disease"/>
            <person name="Wu L."/>
            <person name="Ma J."/>
        </authorList>
    </citation>
    <scope>NUCLEOTIDE SEQUENCE [LARGE SCALE GENOMIC DNA]</scope>
    <source>
        <strain evidence="3">PCU 280</strain>
    </source>
</reference>
<keyword evidence="1" id="KW-0472">Membrane</keyword>